<organism evidence="1 2">
    <name type="scientific">Dreissena polymorpha</name>
    <name type="common">Zebra mussel</name>
    <name type="synonym">Mytilus polymorpha</name>
    <dbReference type="NCBI Taxonomy" id="45954"/>
    <lineage>
        <taxon>Eukaryota</taxon>
        <taxon>Metazoa</taxon>
        <taxon>Spiralia</taxon>
        <taxon>Lophotrochozoa</taxon>
        <taxon>Mollusca</taxon>
        <taxon>Bivalvia</taxon>
        <taxon>Autobranchia</taxon>
        <taxon>Heteroconchia</taxon>
        <taxon>Euheterodonta</taxon>
        <taxon>Imparidentia</taxon>
        <taxon>Neoheterodontei</taxon>
        <taxon>Myida</taxon>
        <taxon>Dreissenoidea</taxon>
        <taxon>Dreissenidae</taxon>
        <taxon>Dreissena</taxon>
    </lineage>
</organism>
<dbReference type="AlphaFoldDB" id="A0A9D4RH04"/>
<reference evidence="1" key="2">
    <citation type="submission" date="2020-11" db="EMBL/GenBank/DDBJ databases">
        <authorList>
            <person name="McCartney M.A."/>
            <person name="Auch B."/>
            <person name="Kono T."/>
            <person name="Mallez S."/>
            <person name="Becker A."/>
            <person name="Gohl D.M."/>
            <person name="Silverstein K.A.T."/>
            <person name="Koren S."/>
            <person name="Bechman K.B."/>
            <person name="Herman A."/>
            <person name="Abrahante J.E."/>
            <person name="Garbe J."/>
        </authorList>
    </citation>
    <scope>NUCLEOTIDE SEQUENCE</scope>
    <source>
        <strain evidence="1">Duluth1</strain>
        <tissue evidence="1">Whole animal</tissue>
    </source>
</reference>
<evidence type="ECO:0000313" key="2">
    <source>
        <dbReference type="Proteomes" id="UP000828390"/>
    </source>
</evidence>
<dbReference type="Proteomes" id="UP000828390">
    <property type="component" value="Unassembled WGS sequence"/>
</dbReference>
<accession>A0A9D4RH04</accession>
<proteinExistence type="predicted"/>
<reference evidence="1" key="1">
    <citation type="journal article" date="2019" name="bioRxiv">
        <title>The Genome of the Zebra Mussel, Dreissena polymorpha: A Resource for Invasive Species Research.</title>
        <authorList>
            <person name="McCartney M.A."/>
            <person name="Auch B."/>
            <person name="Kono T."/>
            <person name="Mallez S."/>
            <person name="Zhang Y."/>
            <person name="Obille A."/>
            <person name="Becker A."/>
            <person name="Abrahante J.E."/>
            <person name="Garbe J."/>
            <person name="Badalamenti J.P."/>
            <person name="Herman A."/>
            <person name="Mangelson H."/>
            <person name="Liachko I."/>
            <person name="Sullivan S."/>
            <person name="Sone E.D."/>
            <person name="Koren S."/>
            <person name="Silverstein K.A.T."/>
            <person name="Beckman K.B."/>
            <person name="Gohl D.M."/>
        </authorList>
    </citation>
    <scope>NUCLEOTIDE SEQUENCE</scope>
    <source>
        <strain evidence="1">Duluth1</strain>
        <tissue evidence="1">Whole animal</tissue>
    </source>
</reference>
<comment type="caution">
    <text evidence="1">The sequence shown here is derived from an EMBL/GenBank/DDBJ whole genome shotgun (WGS) entry which is preliminary data.</text>
</comment>
<dbReference type="EMBL" id="JAIWYP010000002">
    <property type="protein sequence ID" value="KAH3868186.1"/>
    <property type="molecule type" value="Genomic_DNA"/>
</dbReference>
<evidence type="ECO:0000313" key="1">
    <source>
        <dbReference type="EMBL" id="KAH3868186.1"/>
    </source>
</evidence>
<gene>
    <name evidence="1" type="ORF">DPMN_031326</name>
</gene>
<sequence>MQVGQDSITRTDVICSWTARVIKTEVGSAREDAIRPSICAVGAGSARLATGFTMGAQPHFQPRWVARAISSAPVTVTVRIRARAGFTRAHVETSRLTRPARTVFTTAEHTGTNRALITARNAKTIARANANAVRPRVALSRTHAEIVDLVT</sequence>
<name>A0A9D4RH04_DREPO</name>
<protein>
    <submittedName>
        <fullName evidence="1">Uncharacterized protein</fullName>
    </submittedName>
</protein>
<keyword evidence="2" id="KW-1185">Reference proteome</keyword>